<feature type="compositionally biased region" description="Basic residues" evidence="1">
    <location>
        <begin position="132"/>
        <end position="150"/>
    </location>
</feature>
<feature type="region of interest" description="Disordered" evidence="1">
    <location>
        <begin position="112"/>
        <end position="150"/>
    </location>
</feature>
<feature type="region of interest" description="Disordered" evidence="1">
    <location>
        <begin position="1"/>
        <end position="65"/>
    </location>
</feature>
<proteinExistence type="predicted"/>
<dbReference type="EMBL" id="CM029039">
    <property type="protein sequence ID" value="KAG2642042.1"/>
    <property type="molecule type" value="Genomic_DNA"/>
</dbReference>
<accession>A0A8T0W106</accession>
<keyword evidence="3" id="KW-1185">Reference proteome</keyword>
<evidence type="ECO:0000313" key="2">
    <source>
        <dbReference type="EMBL" id="KAG2642042.1"/>
    </source>
</evidence>
<name>A0A8T0W106_PANVG</name>
<reference evidence="2" key="1">
    <citation type="submission" date="2020-05" db="EMBL/GenBank/DDBJ databases">
        <title>WGS assembly of Panicum virgatum.</title>
        <authorList>
            <person name="Lovell J.T."/>
            <person name="Jenkins J."/>
            <person name="Shu S."/>
            <person name="Juenger T.E."/>
            <person name="Schmutz J."/>
        </authorList>
    </citation>
    <scope>NUCLEOTIDE SEQUENCE</scope>
    <source>
        <strain evidence="2">AP13</strain>
    </source>
</reference>
<sequence>MENQTAVPLARRLTPRRPPPLLLRHRTWRSRRRSTAPLAGDLLPAMASRGHRHGRRPGSGEEDAPNRAAMELEEGAATAVAGRRGHQIQLPPDLEAAGSGQPRRGRALEEGAGEVGVPGAATPPLRSSSSAHARRRCPPRKPWRGARRRRRSSCGRGELVLLRVGAVLIAGVCAVSCSSIPAARRTRSSFEFGSLQASAP</sequence>
<dbReference type="Proteomes" id="UP000823388">
    <property type="component" value="Chromosome 2K"/>
</dbReference>
<protein>
    <submittedName>
        <fullName evidence="2">Uncharacterized protein</fullName>
    </submittedName>
</protein>
<comment type="caution">
    <text evidence="2">The sequence shown here is derived from an EMBL/GenBank/DDBJ whole genome shotgun (WGS) entry which is preliminary data.</text>
</comment>
<gene>
    <name evidence="2" type="ORF">PVAP13_2KG267458</name>
</gene>
<feature type="compositionally biased region" description="Basic residues" evidence="1">
    <location>
        <begin position="23"/>
        <end position="34"/>
    </location>
</feature>
<dbReference type="AlphaFoldDB" id="A0A8T0W106"/>
<evidence type="ECO:0000313" key="3">
    <source>
        <dbReference type="Proteomes" id="UP000823388"/>
    </source>
</evidence>
<evidence type="ECO:0000256" key="1">
    <source>
        <dbReference type="SAM" id="MobiDB-lite"/>
    </source>
</evidence>
<feature type="compositionally biased region" description="Low complexity" evidence="1">
    <location>
        <begin position="115"/>
        <end position="131"/>
    </location>
</feature>
<organism evidence="2 3">
    <name type="scientific">Panicum virgatum</name>
    <name type="common">Blackwell switchgrass</name>
    <dbReference type="NCBI Taxonomy" id="38727"/>
    <lineage>
        <taxon>Eukaryota</taxon>
        <taxon>Viridiplantae</taxon>
        <taxon>Streptophyta</taxon>
        <taxon>Embryophyta</taxon>
        <taxon>Tracheophyta</taxon>
        <taxon>Spermatophyta</taxon>
        <taxon>Magnoliopsida</taxon>
        <taxon>Liliopsida</taxon>
        <taxon>Poales</taxon>
        <taxon>Poaceae</taxon>
        <taxon>PACMAD clade</taxon>
        <taxon>Panicoideae</taxon>
        <taxon>Panicodae</taxon>
        <taxon>Paniceae</taxon>
        <taxon>Panicinae</taxon>
        <taxon>Panicum</taxon>
        <taxon>Panicum sect. Hiantes</taxon>
    </lineage>
</organism>